<dbReference type="InterPro" id="IPR002403">
    <property type="entry name" value="Cyt_P450_E_grp-IV"/>
</dbReference>
<keyword evidence="11" id="KW-1185">Reference proteome</keyword>
<keyword evidence="9" id="KW-1133">Transmembrane helix</keyword>
<dbReference type="RefSeq" id="XP_006964958.1">
    <property type="nucleotide sequence ID" value="XM_006964896.2"/>
</dbReference>
<evidence type="ECO:0000256" key="5">
    <source>
        <dbReference type="ARBA" id="ARBA00023002"/>
    </source>
</evidence>
<evidence type="ECO:0000256" key="2">
    <source>
        <dbReference type="ARBA" id="ARBA00010617"/>
    </source>
</evidence>
<dbReference type="CDD" id="cd11041">
    <property type="entry name" value="CYP503A1-like"/>
    <property type="match status" value="1"/>
</dbReference>
<reference evidence="10 11" key="1">
    <citation type="journal article" date="2008" name="Nat. Biotechnol.">
        <title>Genome sequencing and analysis of the biomass-degrading fungus Trichoderma reesei (syn. Hypocrea jecorina).</title>
        <authorList>
            <person name="Martinez D."/>
            <person name="Berka R.M."/>
            <person name="Henrissat B."/>
            <person name="Saloheimo M."/>
            <person name="Arvas M."/>
            <person name="Baker S.E."/>
            <person name="Chapman J."/>
            <person name="Chertkov O."/>
            <person name="Coutinho P.M."/>
            <person name="Cullen D."/>
            <person name="Danchin E.G."/>
            <person name="Grigoriev I.V."/>
            <person name="Harris P."/>
            <person name="Jackson M."/>
            <person name="Kubicek C.P."/>
            <person name="Han C.S."/>
            <person name="Ho I."/>
            <person name="Larrondo L.F."/>
            <person name="de Leon A.L."/>
            <person name="Magnuson J.K."/>
            <person name="Merino S."/>
            <person name="Misra M."/>
            <person name="Nelson B."/>
            <person name="Putnam N."/>
            <person name="Robbertse B."/>
            <person name="Salamov A.A."/>
            <person name="Schmoll M."/>
            <person name="Terry A."/>
            <person name="Thayer N."/>
            <person name="Westerholm-Parvinen A."/>
            <person name="Schoch C.L."/>
            <person name="Yao J."/>
            <person name="Barabote R."/>
            <person name="Nelson M.A."/>
            <person name="Detter C."/>
            <person name="Bruce D."/>
            <person name="Kuske C.R."/>
            <person name="Xie G."/>
            <person name="Richardson P."/>
            <person name="Rokhsar D.S."/>
            <person name="Lucas S.M."/>
            <person name="Rubin E.M."/>
            <person name="Dunn-Coleman N."/>
            <person name="Ward M."/>
            <person name="Brettin T.S."/>
        </authorList>
    </citation>
    <scope>NUCLEOTIDE SEQUENCE [LARGE SCALE GENOMIC DNA]</scope>
    <source>
        <strain evidence="10 11">QM6a</strain>
    </source>
</reference>
<evidence type="ECO:0000256" key="7">
    <source>
        <dbReference type="ARBA" id="ARBA00023033"/>
    </source>
</evidence>
<protein>
    <recommendedName>
        <fullName evidence="12">Cytochrome P450</fullName>
    </recommendedName>
</protein>
<dbReference type="EMBL" id="GL985063">
    <property type="protein sequence ID" value="EGR48936.1"/>
    <property type="molecule type" value="Genomic_DNA"/>
</dbReference>
<keyword evidence="7" id="KW-0503">Monooxygenase</keyword>
<evidence type="ECO:0000256" key="8">
    <source>
        <dbReference type="PIRSR" id="PIRSR602403-1"/>
    </source>
</evidence>
<dbReference type="SUPFAM" id="SSF48264">
    <property type="entry name" value="Cytochrome P450"/>
    <property type="match status" value="1"/>
</dbReference>
<dbReference type="GO" id="GO:0020037">
    <property type="term" value="F:heme binding"/>
    <property type="evidence" value="ECO:0007669"/>
    <property type="project" value="InterPro"/>
</dbReference>
<dbReference type="PANTHER" id="PTHR46206">
    <property type="entry name" value="CYTOCHROME P450"/>
    <property type="match status" value="1"/>
</dbReference>
<keyword evidence="3 8" id="KW-0349">Heme</keyword>
<dbReference type="Gene3D" id="1.10.630.10">
    <property type="entry name" value="Cytochrome P450"/>
    <property type="match status" value="1"/>
</dbReference>
<dbReference type="Proteomes" id="UP000008984">
    <property type="component" value="Unassembled WGS sequence"/>
</dbReference>
<feature type="binding site" description="axial binding residue" evidence="8">
    <location>
        <position position="469"/>
    </location>
    <ligand>
        <name>heme</name>
        <dbReference type="ChEBI" id="CHEBI:30413"/>
    </ligand>
    <ligandPart>
        <name>Fe</name>
        <dbReference type="ChEBI" id="CHEBI:18248"/>
    </ligandPart>
</feature>
<keyword evidence="9" id="KW-0472">Membrane</keyword>
<keyword evidence="9" id="KW-0812">Transmembrane</keyword>
<sequence length="543" mass="61214">MATVQALLPWLAVVSLVGGIYYVWYRVFSYQGIPKSLAFANSDGSFFSRGRASLGSVFEVNSLLWAGHRDHSKKGRPYILPDIFTGHQVILPPENLQWLMKQPATVLSQRESNNEFLAAKHTFLNCVAADDNEWVFVVNLIKDITKELNNKTNDVIEEIQAALDDLWGNDTTNWKQVELLDVCLELMSRIVSRMYVGLPLCRDQTYLSSSTHFAKFILVEALLAQLTPKPLRPLLGPLLAQYDWMQFKRMDKCVNPIIRERARRFGRMEDGENKDPDQPSDLLSRLMQEAYRRNDDPCRSQSHSSKLLAILNWAAIQVQGITLENALIDIAHAPQSVEIQDKLREEALAADAADPAVRWTRAEVAKLPRMDSVMTESLRLWGFAHGIIKVVVAKEGVDLPTGEHIPYGAKIGIGSYGLHHDAEVYPGESPFTFDPFRFLDDKAEAQTTGLKFAATSDTYLAFSHGRYACAGRFFANHLLKLLLSQIVMRYDIKHDTEPRPQNPWFSYVSPPPIGYKLSASATLILILHLAQREYATSVPQKDG</sequence>
<evidence type="ECO:0000256" key="4">
    <source>
        <dbReference type="ARBA" id="ARBA00022723"/>
    </source>
</evidence>
<keyword evidence="6 8" id="KW-0408">Iron</keyword>
<evidence type="ECO:0000256" key="3">
    <source>
        <dbReference type="ARBA" id="ARBA00022617"/>
    </source>
</evidence>
<evidence type="ECO:0000313" key="10">
    <source>
        <dbReference type="EMBL" id="EGR48936.1"/>
    </source>
</evidence>
<dbReference type="PRINTS" id="PR00465">
    <property type="entry name" value="EP450IV"/>
</dbReference>
<evidence type="ECO:0000256" key="9">
    <source>
        <dbReference type="SAM" id="Phobius"/>
    </source>
</evidence>
<dbReference type="PANTHER" id="PTHR46206:SF1">
    <property type="entry name" value="P450, PUTATIVE (EUROFUNG)-RELATED"/>
    <property type="match status" value="1"/>
</dbReference>
<gene>
    <name evidence="10" type="ORF">TRIREDRAFT_73344</name>
</gene>
<organism evidence="11">
    <name type="scientific">Hypocrea jecorina (strain QM6a)</name>
    <name type="common">Trichoderma reesei</name>
    <dbReference type="NCBI Taxonomy" id="431241"/>
    <lineage>
        <taxon>Eukaryota</taxon>
        <taxon>Fungi</taxon>
        <taxon>Dikarya</taxon>
        <taxon>Ascomycota</taxon>
        <taxon>Pezizomycotina</taxon>
        <taxon>Sordariomycetes</taxon>
        <taxon>Hypocreomycetidae</taxon>
        <taxon>Hypocreales</taxon>
        <taxon>Hypocreaceae</taxon>
        <taxon>Trichoderma</taxon>
    </lineage>
</organism>
<comment type="similarity">
    <text evidence="2">Belongs to the cytochrome P450 family.</text>
</comment>
<accession>G0RII5</accession>
<feature type="non-terminal residue" evidence="10">
    <location>
        <position position="543"/>
    </location>
</feature>
<evidence type="ECO:0000256" key="6">
    <source>
        <dbReference type="ARBA" id="ARBA00023004"/>
    </source>
</evidence>
<dbReference type="InterPro" id="IPR036396">
    <property type="entry name" value="Cyt_P450_sf"/>
</dbReference>
<feature type="transmembrane region" description="Helical" evidence="9">
    <location>
        <begin position="6"/>
        <end position="25"/>
    </location>
</feature>
<evidence type="ECO:0000313" key="11">
    <source>
        <dbReference type="Proteomes" id="UP000008984"/>
    </source>
</evidence>
<dbReference type="GO" id="GO:0005506">
    <property type="term" value="F:iron ion binding"/>
    <property type="evidence" value="ECO:0007669"/>
    <property type="project" value="InterPro"/>
</dbReference>
<keyword evidence="5" id="KW-0560">Oxidoreductase</keyword>
<proteinExistence type="inferred from homology"/>
<dbReference type="GO" id="GO:0004497">
    <property type="term" value="F:monooxygenase activity"/>
    <property type="evidence" value="ECO:0007669"/>
    <property type="project" value="UniProtKB-KW"/>
</dbReference>
<dbReference type="Pfam" id="PF00067">
    <property type="entry name" value="p450"/>
    <property type="match status" value="1"/>
</dbReference>
<dbReference type="KEGG" id="tre:TRIREDRAFT_73344"/>
<dbReference type="OrthoDB" id="1844152at2759"/>
<dbReference type="VEuPathDB" id="FungiDB:TRIREDRAFT_73344"/>
<evidence type="ECO:0008006" key="12">
    <source>
        <dbReference type="Google" id="ProtNLM"/>
    </source>
</evidence>
<dbReference type="AlphaFoldDB" id="G0RII5"/>
<dbReference type="eggNOG" id="KOG0158">
    <property type="taxonomic scope" value="Eukaryota"/>
</dbReference>
<dbReference type="HOGENOM" id="CLU_022195_9_2_1"/>
<comment type="cofactor">
    <cofactor evidence="1 8">
        <name>heme</name>
        <dbReference type="ChEBI" id="CHEBI:30413"/>
    </cofactor>
</comment>
<name>G0RII5_HYPJQ</name>
<dbReference type="STRING" id="431241.G0RII5"/>
<dbReference type="GeneID" id="18488196"/>
<dbReference type="GO" id="GO:0016705">
    <property type="term" value="F:oxidoreductase activity, acting on paired donors, with incorporation or reduction of molecular oxygen"/>
    <property type="evidence" value="ECO:0007669"/>
    <property type="project" value="InterPro"/>
</dbReference>
<dbReference type="InterPro" id="IPR001128">
    <property type="entry name" value="Cyt_P450"/>
</dbReference>
<evidence type="ECO:0000256" key="1">
    <source>
        <dbReference type="ARBA" id="ARBA00001971"/>
    </source>
</evidence>
<keyword evidence="4 8" id="KW-0479">Metal-binding</keyword>